<accession>A0AAQ1G9W3</accession>
<feature type="transmembrane region" description="Helical" evidence="1">
    <location>
        <begin position="6"/>
        <end position="27"/>
    </location>
</feature>
<sequence>MGTDELRLAFSVAQWLIMGGVGIYAYLTSRDAANASDLGDLRTRVVTLEEQMKHMPDQTLVNALHADMKGVQARLDGIQQSIAPLSAQLDRINNYLLNNK</sequence>
<proteinExistence type="predicted"/>
<organism evidence="2 3">
    <name type="scientific">Halopseudomonas aestusnigri</name>
    <dbReference type="NCBI Taxonomy" id="857252"/>
    <lineage>
        <taxon>Bacteria</taxon>
        <taxon>Pseudomonadati</taxon>
        <taxon>Pseudomonadota</taxon>
        <taxon>Gammaproteobacteria</taxon>
        <taxon>Pseudomonadales</taxon>
        <taxon>Pseudomonadaceae</taxon>
        <taxon>Halopseudomonas</taxon>
    </lineage>
</organism>
<evidence type="ECO:0000313" key="3">
    <source>
        <dbReference type="Proteomes" id="UP000243518"/>
    </source>
</evidence>
<keyword evidence="1" id="KW-0812">Transmembrane</keyword>
<dbReference type="RefSeq" id="WP_088277573.1">
    <property type="nucleotide sequence ID" value="NZ_FNVE01000016.1"/>
</dbReference>
<keyword evidence="1" id="KW-1133">Transmembrane helix</keyword>
<dbReference type="Proteomes" id="UP000243518">
    <property type="component" value="Unassembled WGS sequence"/>
</dbReference>
<dbReference type="AlphaFoldDB" id="A0AAQ1G9W3"/>
<keyword evidence="1" id="KW-0472">Membrane</keyword>
<evidence type="ECO:0008006" key="4">
    <source>
        <dbReference type="Google" id="ProtNLM"/>
    </source>
</evidence>
<dbReference type="Gene3D" id="1.20.5.340">
    <property type="match status" value="1"/>
</dbReference>
<dbReference type="InterPro" id="IPR020269">
    <property type="entry name" value="Phage_Mu_Releasin"/>
</dbReference>
<gene>
    <name evidence="2" type="ORF">SAMN05216586_11650</name>
</gene>
<protein>
    <recommendedName>
        <fullName evidence="4">DUF2730 domain-containing protein</fullName>
    </recommendedName>
</protein>
<reference evidence="2 3" key="1">
    <citation type="submission" date="2016-10" db="EMBL/GenBank/DDBJ databases">
        <authorList>
            <person name="Varghese N."/>
            <person name="Submissions S."/>
        </authorList>
    </citation>
    <scope>NUCLEOTIDE SEQUENCE [LARGE SCALE GENOMIC DNA]</scope>
    <source>
        <strain evidence="2 3">CECT 8317</strain>
    </source>
</reference>
<comment type="caution">
    <text evidence="2">The sequence shown here is derived from an EMBL/GenBank/DDBJ whole genome shotgun (WGS) entry which is preliminary data.</text>
</comment>
<name>A0AAQ1G9W3_9GAMM</name>
<dbReference type="Pfam" id="PF10805">
    <property type="entry name" value="DUF2730"/>
    <property type="match status" value="1"/>
</dbReference>
<evidence type="ECO:0000313" key="2">
    <source>
        <dbReference type="EMBL" id="SEG70145.1"/>
    </source>
</evidence>
<dbReference type="EMBL" id="FNVE01000016">
    <property type="protein sequence ID" value="SEG70145.1"/>
    <property type="molecule type" value="Genomic_DNA"/>
</dbReference>
<keyword evidence="3" id="KW-1185">Reference proteome</keyword>
<evidence type="ECO:0000256" key="1">
    <source>
        <dbReference type="SAM" id="Phobius"/>
    </source>
</evidence>